<dbReference type="AlphaFoldDB" id="A0AAW0Z9U5"/>
<gene>
    <name evidence="1" type="ORF">QLX08_011291</name>
</gene>
<organism evidence="1 2">
    <name type="scientific">Tetragonisca angustula</name>
    <dbReference type="NCBI Taxonomy" id="166442"/>
    <lineage>
        <taxon>Eukaryota</taxon>
        <taxon>Metazoa</taxon>
        <taxon>Ecdysozoa</taxon>
        <taxon>Arthropoda</taxon>
        <taxon>Hexapoda</taxon>
        <taxon>Insecta</taxon>
        <taxon>Pterygota</taxon>
        <taxon>Neoptera</taxon>
        <taxon>Endopterygota</taxon>
        <taxon>Hymenoptera</taxon>
        <taxon>Apocrita</taxon>
        <taxon>Aculeata</taxon>
        <taxon>Apoidea</taxon>
        <taxon>Anthophila</taxon>
        <taxon>Apidae</taxon>
        <taxon>Tetragonisca</taxon>
    </lineage>
</organism>
<name>A0AAW0Z9U5_9HYME</name>
<proteinExistence type="predicted"/>
<sequence length="69" mass="7885">MDIQAKTGESVIDYAVANTEAEEEIQMVKEGEREESDHFPIEVKIKGPNLNIEAKQKREDEVRTLIKNV</sequence>
<comment type="caution">
    <text evidence="1">The sequence shown here is derived from an EMBL/GenBank/DDBJ whole genome shotgun (WGS) entry which is preliminary data.</text>
</comment>
<accession>A0AAW0Z9U5</accession>
<dbReference type="Proteomes" id="UP001432146">
    <property type="component" value="Unassembled WGS sequence"/>
</dbReference>
<evidence type="ECO:0000313" key="1">
    <source>
        <dbReference type="EMBL" id="KAK9293922.1"/>
    </source>
</evidence>
<evidence type="ECO:0000313" key="2">
    <source>
        <dbReference type="Proteomes" id="UP001432146"/>
    </source>
</evidence>
<keyword evidence="2" id="KW-1185">Reference proteome</keyword>
<reference evidence="1 2" key="1">
    <citation type="submission" date="2024-05" db="EMBL/GenBank/DDBJ databases">
        <title>The nuclear and mitochondrial genome assemblies of Tetragonisca angustula (Apidae: Meliponini), a tiny yet remarkable pollinator in the Neotropics.</title>
        <authorList>
            <person name="Ferrari R."/>
            <person name="Ricardo P.C."/>
            <person name="Dias F.C."/>
            <person name="Araujo N.S."/>
            <person name="Soares D.O."/>
            <person name="Zhou Q.-S."/>
            <person name="Zhu C.-D."/>
            <person name="Coutinho L."/>
            <person name="Airas M.C."/>
            <person name="Batista T.M."/>
        </authorList>
    </citation>
    <scope>NUCLEOTIDE SEQUENCE [LARGE SCALE GENOMIC DNA]</scope>
    <source>
        <strain evidence="1">ASF017062</strain>
        <tissue evidence="1">Abdomen</tissue>
    </source>
</reference>
<protein>
    <submittedName>
        <fullName evidence="1">Uncharacterized protein</fullName>
    </submittedName>
</protein>
<dbReference type="EMBL" id="JAWNGG020000360">
    <property type="protein sequence ID" value="KAK9293922.1"/>
    <property type="molecule type" value="Genomic_DNA"/>
</dbReference>